<dbReference type="Pfam" id="PF07690">
    <property type="entry name" value="MFS_1"/>
    <property type="match status" value="1"/>
</dbReference>
<feature type="transmembrane region" description="Helical" evidence="9">
    <location>
        <begin position="23"/>
        <end position="47"/>
    </location>
</feature>
<reference evidence="11 12" key="1">
    <citation type="submission" date="2015-03" db="EMBL/GenBank/DDBJ databases">
        <title>Genome Sequence of Kiloniella spongiae MEBiC09566, isolated from a marine sponge.</title>
        <authorList>
            <person name="Shao Z."/>
            <person name="Wang L."/>
            <person name="Li X."/>
        </authorList>
    </citation>
    <scope>NUCLEOTIDE SEQUENCE [LARGE SCALE GENOMIC DNA]</scope>
    <source>
        <strain evidence="11 12">MEBiC09566</strain>
    </source>
</reference>
<feature type="transmembrane region" description="Helical" evidence="9">
    <location>
        <begin position="59"/>
        <end position="77"/>
    </location>
</feature>
<dbReference type="InterPro" id="IPR020846">
    <property type="entry name" value="MFS_dom"/>
</dbReference>
<evidence type="ECO:0000256" key="6">
    <source>
        <dbReference type="ARBA" id="ARBA00022692"/>
    </source>
</evidence>
<dbReference type="Gene3D" id="1.20.1250.20">
    <property type="entry name" value="MFS general substrate transporter like domains"/>
    <property type="match status" value="2"/>
</dbReference>
<feature type="transmembrane region" description="Helical" evidence="9">
    <location>
        <begin position="113"/>
        <end position="133"/>
    </location>
</feature>
<keyword evidence="12" id="KW-1185">Reference proteome</keyword>
<dbReference type="PANTHER" id="PTHR23535">
    <property type="entry name" value="SUGAR EFFLUX TRANSPORTER A-RELATED"/>
    <property type="match status" value="1"/>
</dbReference>
<dbReference type="GO" id="GO:0022857">
    <property type="term" value="F:transmembrane transporter activity"/>
    <property type="evidence" value="ECO:0007669"/>
    <property type="project" value="InterPro"/>
</dbReference>
<feature type="transmembrane region" description="Helical" evidence="9">
    <location>
        <begin position="153"/>
        <end position="174"/>
    </location>
</feature>
<dbReference type="InterPro" id="IPR036259">
    <property type="entry name" value="MFS_trans_sf"/>
</dbReference>
<feature type="domain" description="Major facilitator superfamily (MFS) profile" evidence="10">
    <location>
        <begin position="227"/>
        <end position="412"/>
    </location>
</feature>
<dbReference type="OrthoDB" id="7337792at2"/>
<evidence type="ECO:0000256" key="1">
    <source>
        <dbReference type="ARBA" id="ARBA00004651"/>
    </source>
</evidence>
<dbReference type="Proteomes" id="UP000035444">
    <property type="component" value="Unassembled WGS sequence"/>
</dbReference>
<dbReference type="GO" id="GO:0005886">
    <property type="term" value="C:plasma membrane"/>
    <property type="evidence" value="ECO:0007669"/>
    <property type="project" value="UniProtKB-SubCell"/>
</dbReference>
<feature type="transmembrane region" description="Helical" evidence="9">
    <location>
        <begin position="353"/>
        <end position="375"/>
    </location>
</feature>
<comment type="caution">
    <text evidence="11">The sequence shown here is derived from an EMBL/GenBank/DDBJ whole genome shotgun (WGS) entry which is preliminary data.</text>
</comment>
<feature type="transmembrane region" description="Helical" evidence="9">
    <location>
        <begin position="89"/>
        <end position="107"/>
    </location>
</feature>
<keyword evidence="7 9" id="KW-1133">Transmembrane helix</keyword>
<protein>
    <recommendedName>
        <fullName evidence="10">Major facilitator superfamily (MFS) profile domain-containing protein</fullName>
    </recommendedName>
</protein>
<feature type="transmembrane region" description="Helical" evidence="9">
    <location>
        <begin position="180"/>
        <end position="200"/>
    </location>
</feature>
<keyword evidence="4" id="KW-1003">Cell membrane</keyword>
<evidence type="ECO:0000256" key="2">
    <source>
        <dbReference type="ARBA" id="ARBA00006523"/>
    </source>
</evidence>
<keyword evidence="3" id="KW-0813">Transport</keyword>
<evidence type="ECO:0000313" key="11">
    <source>
        <dbReference type="EMBL" id="KLN61768.1"/>
    </source>
</evidence>
<feature type="transmembrane region" description="Helical" evidence="9">
    <location>
        <begin position="227"/>
        <end position="252"/>
    </location>
</feature>
<dbReference type="STRING" id="1489064.WH96_05595"/>
<evidence type="ECO:0000256" key="5">
    <source>
        <dbReference type="ARBA" id="ARBA00022597"/>
    </source>
</evidence>
<organism evidence="11 12">
    <name type="scientific">Kiloniella spongiae</name>
    <dbReference type="NCBI Taxonomy" id="1489064"/>
    <lineage>
        <taxon>Bacteria</taxon>
        <taxon>Pseudomonadati</taxon>
        <taxon>Pseudomonadota</taxon>
        <taxon>Alphaproteobacteria</taxon>
        <taxon>Rhodospirillales</taxon>
        <taxon>Kiloniellaceae</taxon>
        <taxon>Kiloniella</taxon>
    </lineage>
</organism>
<evidence type="ECO:0000256" key="4">
    <source>
        <dbReference type="ARBA" id="ARBA00022475"/>
    </source>
</evidence>
<keyword evidence="6 9" id="KW-0812">Transmembrane</keyword>
<evidence type="ECO:0000313" key="12">
    <source>
        <dbReference type="Proteomes" id="UP000035444"/>
    </source>
</evidence>
<feature type="transmembrane region" description="Helical" evidence="9">
    <location>
        <begin position="264"/>
        <end position="285"/>
    </location>
</feature>
<keyword evidence="5" id="KW-0762">Sugar transport</keyword>
<evidence type="ECO:0000259" key="10">
    <source>
        <dbReference type="PROSITE" id="PS50850"/>
    </source>
</evidence>
<comment type="subcellular location">
    <subcellularLocation>
        <location evidence="1">Cell membrane</location>
        <topology evidence="1">Multi-pass membrane protein</topology>
    </subcellularLocation>
</comment>
<dbReference type="SUPFAM" id="SSF103473">
    <property type="entry name" value="MFS general substrate transporter"/>
    <property type="match status" value="1"/>
</dbReference>
<dbReference type="EMBL" id="LAQL01000003">
    <property type="protein sequence ID" value="KLN61768.1"/>
    <property type="molecule type" value="Genomic_DNA"/>
</dbReference>
<feature type="transmembrane region" description="Helical" evidence="9">
    <location>
        <begin position="292"/>
        <end position="311"/>
    </location>
</feature>
<dbReference type="InterPro" id="IPR011701">
    <property type="entry name" value="MFS"/>
</dbReference>
<proteinExistence type="inferred from homology"/>
<dbReference type="PANTHER" id="PTHR23535:SF2">
    <property type="entry name" value="SUGAR EFFLUX TRANSPORTER A-RELATED"/>
    <property type="match status" value="1"/>
</dbReference>
<evidence type="ECO:0000256" key="9">
    <source>
        <dbReference type="SAM" id="Phobius"/>
    </source>
</evidence>
<feature type="transmembrane region" description="Helical" evidence="9">
    <location>
        <begin position="381"/>
        <end position="398"/>
    </location>
</feature>
<evidence type="ECO:0000256" key="7">
    <source>
        <dbReference type="ARBA" id="ARBA00022989"/>
    </source>
</evidence>
<name>A0A0H2MH85_9PROT</name>
<gene>
    <name evidence="11" type="ORF">WH96_05595</name>
</gene>
<feature type="transmembrane region" description="Helical" evidence="9">
    <location>
        <begin position="317"/>
        <end position="341"/>
    </location>
</feature>
<dbReference type="PATRIC" id="fig|1489064.4.peg.2334"/>
<accession>A0A0H2MH85</accession>
<dbReference type="AlphaFoldDB" id="A0A0H2MH85"/>
<dbReference type="RefSeq" id="WP_047763105.1">
    <property type="nucleotide sequence ID" value="NZ_LAQL01000003.1"/>
</dbReference>
<keyword evidence="8 9" id="KW-0472">Membrane</keyword>
<evidence type="ECO:0000256" key="8">
    <source>
        <dbReference type="ARBA" id="ARBA00023136"/>
    </source>
</evidence>
<comment type="similarity">
    <text evidence="2">Belongs to the major facilitator superfamily. Set transporter family.</text>
</comment>
<evidence type="ECO:0000256" key="3">
    <source>
        <dbReference type="ARBA" id="ARBA00022448"/>
    </source>
</evidence>
<dbReference type="PROSITE" id="PS50850">
    <property type="entry name" value="MFS"/>
    <property type="match status" value="1"/>
</dbReference>
<sequence length="412" mass="44914">MPRPQKPHAEKASLENASLNRQAYLILLLLFTGVFCNAMIVPFMGFFIIDELGRDPWEISIYVGLVSVLSLLMNRQFGERFDKGARVRPLIAISAIAFLTATTTLSLSPSYGVIIGFISICFSFSNASTSLMYSFGRAYAEQQGIAITTYNSYLRSMTSSAWMIAPALSFFIAGQWGNSFVFYTAVSLAFLWVILWFFVVPSDFTAAAKEPSSEQNSSEHKSLNQGLWLAAAACLFISGAHILTSAALPLYFTQEANLPTYAPGLAFTLKCLTEVAVILLIPYAMQKFSARTALYAATLIAMPTFYILSQVDSLPQLVLGAVLEGLYYGIFAGVSITFVQSFANGRLGRATSLYMNSLFLGGMMGNVSMGLIASAYSYQTAIQLSLVIITIALVILIASRRSDRVVDRGLSV</sequence>